<evidence type="ECO:0000256" key="8">
    <source>
        <dbReference type="ARBA" id="ARBA00022842"/>
    </source>
</evidence>
<dbReference type="GO" id="GO:0015937">
    <property type="term" value="P:coenzyme A biosynthetic process"/>
    <property type="evidence" value="ECO:0007669"/>
    <property type="project" value="UniProtKB-KW"/>
</dbReference>
<dbReference type="EC" id="2.7.7.3" evidence="1"/>
<dbReference type="Gene3D" id="3.40.50.620">
    <property type="entry name" value="HUPs"/>
    <property type="match status" value="1"/>
</dbReference>
<gene>
    <name evidence="12" type="primary">coaD_24</name>
    <name evidence="12" type="ORF">SDC9_87815</name>
</gene>
<dbReference type="InterPro" id="IPR014729">
    <property type="entry name" value="Rossmann-like_a/b/a_fold"/>
</dbReference>
<evidence type="ECO:0000256" key="10">
    <source>
        <dbReference type="ARBA" id="ARBA00029346"/>
    </source>
</evidence>
<dbReference type="InterPro" id="IPR001980">
    <property type="entry name" value="PPAT"/>
</dbReference>
<organism evidence="12">
    <name type="scientific">bioreactor metagenome</name>
    <dbReference type="NCBI Taxonomy" id="1076179"/>
    <lineage>
        <taxon>unclassified sequences</taxon>
        <taxon>metagenomes</taxon>
        <taxon>ecological metagenomes</taxon>
    </lineage>
</organism>
<dbReference type="GO" id="GO:0004595">
    <property type="term" value="F:pantetheine-phosphate adenylyltransferase activity"/>
    <property type="evidence" value="ECO:0007669"/>
    <property type="project" value="UniProtKB-EC"/>
</dbReference>
<comment type="catalytic activity">
    <reaction evidence="10">
        <text>(R)-4'-phosphopantetheine + ATP + H(+) = 3'-dephospho-CoA + diphosphate</text>
        <dbReference type="Rhea" id="RHEA:19801"/>
        <dbReference type="ChEBI" id="CHEBI:15378"/>
        <dbReference type="ChEBI" id="CHEBI:30616"/>
        <dbReference type="ChEBI" id="CHEBI:33019"/>
        <dbReference type="ChEBI" id="CHEBI:57328"/>
        <dbReference type="ChEBI" id="CHEBI:61723"/>
        <dbReference type="EC" id="2.7.7.3"/>
    </reaction>
</comment>
<evidence type="ECO:0000313" key="12">
    <source>
        <dbReference type="EMBL" id="MPM41165.1"/>
    </source>
</evidence>
<dbReference type="SUPFAM" id="SSF52374">
    <property type="entry name" value="Nucleotidylyl transferase"/>
    <property type="match status" value="1"/>
</dbReference>
<evidence type="ECO:0000256" key="4">
    <source>
        <dbReference type="ARBA" id="ARBA00022679"/>
    </source>
</evidence>
<evidence type="ECO:0000256" key="9">
    <source>
        <dbReference type="ARBA" id="ARBA00022993"/>
    </source>
</evidence>
<evidence type="ECO:0000259" key="11">
    <source>
        <dbReference type="Pfam" id="PF01467"/>
    </source>
</evidence>
<evidence type="ECO:0000256" key="1">
    <source>
        <dbReference type="ARBA" id="ARBA00012392"/>
    </source>
</evidence>
<comment type="caution">
    <text evidence="12">The sequence shown here is derived from an EMBL/GenBank/DDBJ whole genome shotgun (WGS) entry which is preliminary data.</text>
</comment>
<accession>A0A644ZJU5</accession>
<dbReference type="NCBIfam" id="TIGR00125">
    <property type="entry name" value="cyt_tran_rel"/>
    <property type="match status" value="1"/>
</dbReference>
<evidence type="ECO:0000256" key="3">
    <source>
        <dbReference type="ARBA" id="ARBA00022490"/>
    </source>
</evidence>
<keyword evidence="7" id="KW-0067">ATP-binding</keyword>
<keyword evidence="8" id="KW-0460">Magnesium</keyword>
<evidence type="ECO:0000256" key="5">
    <source>
        <dbReference type="ARBA" id="ARBA00022695"/>
    </source>
</evidence>
<keyword evidence="3" id="KW-0963">Cytoplasm</keyword>
<keyword evidence="4 12" id="KW-0808">Transferase</keyword>
<dbReference type="CDD" id="cd02163">
    <property type="entry name" value="PPAT"/>
    <property type="match status" value="1"/>
</dbReference>
<feature type="domain" description="Cytidyltransferase-like" evidence="11">
    <location>
        <begin position="5"/>
        <end position="133"/>
    </location>
</feature>
<dbReference type="InterPro" id="IPR004821">
    <property type="entry name" value="Cyt_trans-like"/>
</dbReference>
<dbReference type="Pfam" id="PF01467">
    <property type="entry name" value="CTP_transf_like"/>
    <property type="match status" value="1"/>
</dbReference>
<dbReference type="HAMAP" id="MF_00151">
    <property type="entry name" value="PPAT_bact"/>
    <property type="match status" value="1"/>
</dbReference>
<protein>
    <recommendedName>
        <fullName evidence="2">Phosphopantetheine adenylyltransferase</fullName>
        <ecNumber evidence="1">2.7.7.3</ecNumber>
    </recommendedName>
</protein>
<dbReference type="PANTHER" id="PTHR21342:SF1">
    <property type="entry name" value="PHOSPHOPANTETHEINE ADENYLYLTRANSFERASE"/>
    <property type="match status" value="1"/>
</dbReference>
<sequence>MIIAVYPGSFDPFTLGHLNIVKRAAVAFDKVIVCVMVNSQKSGMFTPEERVEMITRVVRDIPNVEVDCSKELVAEYARRRGARILVKGLRVISDYEAEMQMAMVNNKLNPDLDTLFFPSSEKYTYISSTVVKEMMRYGIDLNEFIPREMVEDVKRKMCAKRRE</sequence>
<evidence type="ECO:0000256" key="2">
    <source>
        <dbReference type="ARBA" id="ARBA00013868"/>
    </source>
</evidence>
<reference evidence="12" key="1">
    <citation type="submission" date="2019-08" db="EMBL/GenBank/DDBJ databases">
        <authorList>
            <person name="Kucharzyk K."/>
            <person name="Murdoch R.W."/>
            <person name="Higgins S."/>
            <person name="Loffler F."/>
        </authorList>
    </citation>
    <scope>NUCLEOTIDE SEQUENCE</scope>
</reference>
<proteinExistence type="inferred from homology"/>
<dbReference type="NCBIfam" id="TIGR01510">
    <property type="entry name" value="coaD_prev_kdtB"/>
    <property type="match status" value="1"/>
</dbReference>
<keyword evidence="6" id="KW-0547">Nucleotide-binding</keyword>
<dbReference type="PANTHER" id="PTHR21342">
    <property type="entry name" value="PHOSPHOPANTETHEINE ADENYLYLTRANSFERASE"/>
    <property type="match status" value="1"/>
</dbReference>
<dbReference type="AlphaFoldDB" id="A0A644ZJU5"/>
<evidence type="ECO:0000256" key="6">
    <source>
        <dbReference type="ARBA" id="ARBA00022741"/>
    </source>
</evidence>
<name>A0A644ZJU5_9ZZZZ</name>
<keyword evidence="9" id="KW-0173">Coenzyme A biosynthesis</keyword>
<evidence type="ECO:0000256" key="7">
    <source>
        <dbReference type="ARBA" id="ARBA00022840"/>
    </source>
</evidence>
<dbReference type="GO" id="GO:0005524">
    <property type="term" value="F:ATP binding"/>
    <property type="evidence" value="ECO:0007669"/>
    <property type="project" value="UniProtKB-KW"/>
</dbReference>
<keyword evidence="5 12" id="KW-0548">Nucleotidyltransferase</keyword>
<dbReference type="EMBL" id="VSSQ01009267">
    <property type="protein sequence ID" value="MPM41165.1"/>
    <property type="molecule type" value="Genomic_DNA"/>
</dbReference>
<dbReference type="PRINTS" id="PR01020">
    <property type="entry name" value="LPSBIOSNTHSS"/>
</dbReference>